<evidence type="ECO:0000259" key="7">
    <source>
        <dbReference type="PROSITE" id="PS50203"/>
    </source>
</evidence>
<evidence type="ECO:0000256" key="5">
    <source>
        <dbReference type="PROSITE-ProRule" id="PRU00239"/>
    </source>
</evidence>
<sequence length="312" mass="33637">MILPLISLRTTWRRRLRELAERARGRRLRRVRAPQSPPAAVGPAGAPAGRGRAWSMLVGRGDDPSGVGAEHTLPDDRSQDIEPPRTAAGWRLDATRPDLARCPRQGAVGDCWVIAPLLALHAVSPAAIAASLREGSDGCWTVRLHPGGAPVDVRVDRRMPIDGSGRWVGAHETSGRPGWAGIIEKAAAQQVAGSYRFLARGLGRFGLVLLTGQSARTHLLLPSAERLDAWLRSGHVVLASTHPLSPLVRTAHGPLPPDHVFAVVGADPVTGHVRLRNPWRPDDVLTIDRRAFRRGFLSVDRSLHPVSSPASP</sequence>
<dbReference type="InterPro" id="IPR038765">
    <property type="entry name" value="Papain-like_cys_pep_sf"/>
</dbReference>
<gene>
    <name evidence="8" type="ORF">FM110_09740</name>
</gene>
<dbReference type="EMBL" id="FWFG01000084">
    <property type="protein sequence ID" value="SLM93370.1"/>
    <property type="molecule type" value="Genomic_DNA"/>
</dbReference>
<protein>
    <submittedName>
        <fullName evidence="8">Peptidase C2, calpain</fullName>
    </submittedName>
</protein>
<dbReference type="PANTHER" id="PTHR10183">
    <property type="entry name" value="CALPAIN"/>
    <property type="match status" value="1"/>
</dbReference>
<feature type="region of interest" description="Disordered" evidence="6">
    <location>
        <begin position="28"/>
        <end position="88"/>
    </location>
</feature>
<evidence type="ECO:0000256" key="4">
    <source>
        <dbReference type="ARBA" id="ARBA00022807"/>
    </source>
</evidence>
<evidence type="ECO:0000256" key="6">
    <source>
        <dbReference type="SAM" id="MobiDB-lite"/>
    </source>
</evidence>
<keyword evidence="4 5" id="KW-0788">Thiol protease</keyword>
<dbReference type="SMART" id="SM00230">
    <property type="entry name" value="CysPc"/>
    <property type="match status" value="1"/>
</dbReference>
<dbReference type="InterPro" id="IPR001300">
    <property type="entry name" value="Peptidase_C2_calpain_cat"/>
</dbReference>
<dbReference type="GO" id="GO:0006508">
    <property type="term" value="P:proteolysis"/>
    <property type="evidence" value="ECO:0007669"/>
    <property type="project" value="UniProtKB-KW"/>
</dbReference>
<accession>A0A1X6X393</accession>
<dbReference type="AlphaFoldDB" id="A0A1X6X393"/>
<evidence type="ECO:0000313" key="8">
    <source>
        <dbReference type="EMBL" id="SLM93370.1"/>
    </source>
</evidence>
<dbReference type="OrthoDB" id="4617536at2"/>
<keyword evidence="9" id="KW-1185">Reference proteome</keyword>
<feature type="compositionally biased region" description="Low complexity" evidence="6">
    <location>
        <begin position="38"/>
        <end position="53"/>
    </location>
</feature>
<organism evidence="8 9">
    <name type="scientific">Brachybacterium nesterenkovii</name>
    <dbReference type="NCBI Taxonomy" id="47847"/>
    <lineage>
        <taxon>Bacteria</taxon>
        <taxon>Bacillati</taxon>
        <taxon>Actinomycetota</taxon>
        <taxon>Actinomycetes</taxon>
        <taxon>Micrococcales</taxon>
        <taxon>Dermabacteraceae</taxon>
        <taxon>Brachybacterium</taxon>
    </lineage>
</organism>
<evidence type="ECO:0000313" key="9">
    <source>
        <dbReference type="Proteomes" id="UP000195981"/>
    </source>
</evidence>
<reference evidence="8 9" key="1">
    <citation type="submission" date="2017-02" db="EMBL/GenBank/DDBJ databases">
        <authorList>
            <person name="Peterson S.W."/>
        </authorList>
    </citation>
    <scope>NUCLEOTIDE SEQUENCE [LARGE SCALE GENOMIC DNA]</scope>
    <source>
        <strain evidence="8 9">CIP104813</strain>
    </source>
</reference>
<dbReference type="RefSeq" id="WP_087104579.1">
    <property type="nucleotide sequence ID" value="NZ_FWFG01000084.1"/>
</dbReference>
<feature type="compositionally biased region" description="Basic and acidic residues" evidence="6">
    <location>
        <begin position="72"/>
        <end position="83"/>
    </location>
</feature>
<name>A0A1X6X393_9MICO</name>
<dbReference type="GO" id="GO:0004198">
    <property type="term" value="F:calcium-dependent cysteine-type endopeptidase activity"/>
    <property type="evidence" value="ECO:0007669"/>
    <property type="project" value="InterPro"/>
</dbReference>
<dbReference type="PROSITE" id="PS50203">
    <property type="entry name" value="CALPAIN_CAT"/>
    <property type="match status" value="1"/>
</dbReference>
<evidence type="ECO:0000256" key="3">
    <source>
        <dbReference type="ARBA" id="ARBA00022801"/>
    </source>
</evidence>
<proteinExistence type="inferred from homology"/>
<dbReference type="PANTHER" id="PTHR10183:SF379">
    <property type="entry name" value="CALPAIN-5"/>
    <property type="match status" value="1"/>
</dbReference>
<comment type="similarity">
    <text evidence="1">Belongs to the peptidase C2 family.</text>
</comment>
<evidence type="ECO:0000256" key="2">
    <source>
        <dbReference type="ARBA" id="ARBA00022670"/>
    </source>
</evidence>
<keyword evidence="3 5" id="KW-0378">Hydrolase</keyword>
<feature type="domain" description="Calpain catalytic" evidence="7">
    <location>
        <begin position="105"/>
        <end position="279"/>
    </location>
</feature>
<dbReference type="SUPFAM" id="SSF54001">
    <property type="entry name" value="Cysteine proteinases"/>
    <property type="match status" value="1"/>
</dbReference>
<evidence type="ECO:0000256" key="1">
    <source>
        <dbReference type="ARBA" id="ARBA00007623"/>
    </source>
</evidence>
<dbReference type="InterPro" id="IPR022684">
    <property type="entry name" value="Calpain_cysteine_protease"/>
</dbReference>
<dbReference type="Proteomes" id="UP000195981">
    <property type="component" value="Unassembled WGS sequence"/>
</dbReference>
<keyword evidence="2 5" id="KW-0645">Protease</keyword>
<feature type="active site" evidence="5">
    <location>
        <position position="277"/>
    </location>
</feature>
<feature type="active site" evidence="5">
    <location>
        <position position="259"/>
    </location>
</feature>
<dbReference type="GO" id="GO:0005737">
    <property type="term" value="C:cytoplasm"/>
    <property type="evidence" value="ECO:0007669"/>
    <property type="project" value="TreeGrafter"/>
</dbReference>
<feature type="active site" evidence="5">
    <location>
        <position position="111"/>
    </location>
</feature>
<dbReference type="Pfam" id="PF00648">
    <property type="entry name" value="Peptidase_C2"/>
    <property type="match status" value="1"/>
</dbReference>